<dbReference type="Proteomes" id="UP000245880">
    <property type="component" value="Unassembled WGS sequence"/>
</dbReference>
<protein>
    <submittedName>
        <fullName evidence="1">Uncharacterized protein</fullName>
    </submittedName>
</protein>
<evidence type="ECO:0000313" key="1">
    <source>
        <dbReference type="EMBL" id="PWJ57480.1"/>
    </source>
</evidence>
<organism evidence="1 2">
    <name type="scientific">Dyadobacter jejuensis</name>
    <dbReference type="NCBI Taxonomy" id="1082580"/>
    <lineage>
        <taxon>Bacteria</taxon>
        <taxon>Pseudomonadati</taxon>
        <taxon>Bacteroidota</taxon>
        <taxon>Cytophagia</taxon>
        <taxon>Cytophagales</taxon>
        <taxon>Spirosomataceae</taxon>
        <taxon>Dyadobacter</taxon>
    </lineage>
</organism>
<name>A0A316AKU1_9BACT</name>
<accession>A0A316AKU1</accession>
<evidence type="ECO:0000313" key="2">
    <source>
        <dbReference type="Proteomes" id="UP000245880"/>
    </source>
</evidence>
<proteinExistence type="predicted"/>
<dbReference type="RefSeq" id="WP_262512151.1">
    <property type="nucleotide sequence ID" value="NZ_QGDT01000007.1"/>
</dbReference>
<sequence length="40" mass="4826">MSNESAKVFIRQEEEEKLVQYYRDIISRQYETTTEAQKAL</sequence>
<dbReference type="AlphaFoldDB" id="A0A316AKU1"/>
<dbReference type="EMBL" id="QGDT01000007">
    <property type="protein sequence ID" value="PWJ57480.1"/>
    <property type="molecule type" value="Genomic_DNA"/>
</dbReference>
<gene>
    <name evidence="1" type="ORF">CLV98_107188</name>
</gene>
<keyword evidence="2" id="KW-1185">Reference proteome</keyword>
<reference evidence="1 2" key="1">
    <citation type="submission" date="2018-03" db="EMBL/GenBank/DDBJ databases">
        <title>Genomic Encyclopedia of Archaeal and Bacterial Type Strains, Phase II (KMG-II): from individual species to whole genera.</title>
        <authorList>
            <person name="Goeker M."/>
        </authorList>
    </citation>
    <scope>NUCLEOTIDE SEQUENCE [LARGE SCALE GENOMIC DNA]</scope>
    <source>
        <strain evidence="1 2">DSM 100346</strain>
    </source>
</reference>
<comment type="caution">
    <text evidence="1">The sequence shown here is derived from an EMBL/GenBank/DDBJ whole genome shotgun (WGS) entry which is preliminary data.</text>
</comment>